<dbReference type="EMBL" id="JAIWYP010000007">
    <property type="protein sequence ID" value="KAH3801521.1"/>
    <property type="molecule type" value="Genomic_DNA"/>
</dbReference>
<organism evidence="1 2">
    <name type="scientific">Dreissena polymorpha</name>
    <name type="common">Zebra mussel</name>
    <name type="synonym">Mytilus polymorpha</name>
    <dbReference type="NCBI Taxonomy" id="45954"/>
    <lineage>
        <taxon>Eukaryota</taxon>
        <taxon>Metazoa</taxon>
        <taxon>Spiralia</taxon>
        <taxon>Lophotrochozoa</taxon>
        <taxon>Mollusca</taxon>
        <taxon>Bivalvia</taxon>
        <taxon>Autobranchia</taxon>
        <taxon>Heteroconchia</taxon>
        <taxon>Euheterodonta</taxon>
        <taxon>Imparidentia</taxon>
        <taxon>Neoheterodontei</taxon>
        <taxon>Myida</taxon>
        <taxon>Dreissenoidea</taxon>
        <taxon>Dreissenidae</taxon>
        <taxon>Dreissena</taxon>
    </lineage>
</organism>
<evidence type="ECO:0000313" key="2">
    <source>
        <dbReference type="Proteomes" id="UP000828390"/>
    </source>
</evidence>
<dbReference type="AlphaFoldDB" id="A0A9D4FRB6"/>
<name>A0A9D4FRB6_DREPO</name>
<sequence length="66" mass="7714">MAEWSKRDLLQGLHTYEGRQKEIDIGAAEEVGIKTKSHNKETSWAERQTIADDKEEYIPKIRLIEE</sequence>
<proteinExistence type="predicted"/>
<gene>
    <name evidence="1" type="ORF">DPMN_155174</name>
</gene>
<reference evidence="1" key="1">
    <citation type="journal article" date="2019" name="bioRxiv">
        <title>The Genome of the Zebra Mussel, Dreissena polymorpha: A Resource for Invasive Species Research.</title>
        <authorList>
            <person name="McCartney M.A."/>
            <person name="Auch B."/>
            <person name="Kono T."/>
            <person name="Mallez S."/>
            <person name="Zhang Y."/>
            <person name="Obille A."/>
            <person name="Becker A."/>
            <person name="Abrahante J.E."/>
            <person name="Garbe J."/>
            <person name="Badalamenti J.P."/>
            <person name="Herman A."/>
            <person name="Mangelson H."/>
            <person name="Liachko I."/>
            <person name="Sullivan S."/>
            <person name="Sone E.D."/>
            <person name="Koren S."/>
            <person name="Silverstein K.A.T."/>
            <person name="Beckman K.B."/>
            <person name="Gohl D.M."/>
        </authorList>
    </citation>
    <scope>NUCLEOTIDE SEQUENCE</scope>
    <source>
        <strain evidence="1">Duluth1</strain>
        <tissue evidence="1">Whole animal</tissue>
    </source>
</reference>
<reference evidence="1" key="2">
    <citation type="submission" date="2020-11" db="EMBL/GenBank/DDBJ databases">
        <authorList>
            <person name="McCartney M.A."/>
            <person name="Auch B."/>
            <person name="Kono T."/>
            <person name="Mallez S."/>
            <person name="Becker A."/>
            <person name="Gohl D.M."/>
            <person name="Silverstein K.A.T."/>
            <person name="Koren S."/>
            <person name="Bechman K.B."/>
            <person name="Herman A."/>
            <person name="Abrahante J.E."/>
            <person name="Garbe J."/>
        </authorList>
    </citation>
    <scope>NUCLEOTIDE SEQUENCE</scope>
    <source>
        <strain evidence="1">Duluth1</strain>
        <tissue evidence="1">Whole animal</tissue>
    </source>
</reference>
<keyword evidence="2" id="KW-1185">Reference proteome</keyword>
<comment type="caution">
    <text evidence="1">The sequence shown here is derived from an EMBL/GenBank/DDBJ whole genome shotgun (WGS) entry which is preliminary data.</text>
</comment>
<accession>A0A9D4FRB6</accession>
<evidence type="ECO:0000313" key="1">
    <source>
        <dbReference type="EMBL" id="KAH3801521.1"/>
    </source>
</evidence>
<protein>
    <submittedName>
        <fullName evidence="1">Uncharacterized protein</fullName>
    </submittedName>
</protein>
<dbReference type="Proteomes" id="UP000828390">
    <property type="component" value="Unassembled WGS sequence"/>
</dbReference>